<reference evidence="1 2" key="1">
    <citation type="journal article" date="2019" name="Nat. Ecol. Evol.">
        <title>Megaphylogeny resolves global patterns of mushroom evolution.</title>
        <authorList>
            <person name="Varga T."/>
            <person name="Krizsan K."/>
            <person name="Foldi C."/>
            <person name="Dima B."/>
            <person name="Sanchez-Garcia M."/>
            <person name="Sanchez-Ramirez S."/>
            <person name="Szollosi G.J."/>
            <person name="Szarkandi J.G."/>
            <person name="Papp V."/>
            <person name="Albert L."/>
            <person name="Andreopoulos W."/>
            <person name="Angelini C."/>
            <person name="Antonin V."/>
            <person name="Barry K.W."/>
            <person name="Bougher N.L."/>
            <person name="Buchanan P."/>
            <person name="Buyck B."/>
            <person name="Bense V."/>
            <person name="Catcheside P."/>
            <person name="Chovatia M."/>
            <person name="Cooper J."/>
            <person name="Damon W."/>
            <person name="Desjardin D."/>
            <person name="Finy P."/>
            <person name="Geml J."/>
            <person name="Haridas S."/>
            <person name="Hughes K."/>
            <person name="Justo A."/>
            <person name="Karasinski D."/>
            <person name="Kautmanova I."/>
            <person name="Kiss B."/>
            <person name="Kocsube S."/>
            <person name="Kotiranta H."/>
            <person name="LaButti K.M."/>
            <person name="Lechner B.E."/>
            <person name="Liimatainen K."/>
            <person name="Lipzen A."/>
            <person name="Lukacs Z."/>
            <person name="Mihaltcheva S."/>
            <person name="Morgado L.N."/>
            <person name="Niskanen T."/>
            <person name="Noordeloos M.E."/>
            <person name="Ohm R.A."/>
            <person name="Ortiz-Santana B."/>
            <person name="Ovrebo C."/>
            <person name="Racz N."/>
            <person name="Riley R."/>
            <person name="Savchenko A."/>
            <person name="Shiryaev A."/>
            <person name="Soop K."/>
            <person name="Spirin V."/>
            <person name="Szebenyi C."/>
            <person name="Tomsovsky M."/>
            <person name="Tulloss R.E."/>
            <person name="Uehling J."/>
            <person name="Grigoriev I.V."/>
            <person name="Vagvolgyi C."/>
            <person name="Papp T."/>
            <person name="Martin F.M."/>
            <person name="Miettinen O."/>
            <person name="Hibbett D.S."/>
            <person name="Nagy L.G."/>
        </authorList>
    </citation>
    <scope>NUCLEOTIDE SEQUENCE [LARGE SCALE GENOMIC DNA]</scope>
    <source>
        <strain evidence="1 2">NL-1719</strain>
    </source>
</reference>
<name>A0ACD3B1I7_9AGAR</name>
<organism evidence="1 2">
    <name type="scientific">Pluteus cervinus</name>
    <dbReference type="NCBI Taxonomy" id="181527"/>
    <lineage>
        <taxon>Eukaryota</taxon>
        <taxon>Fungi</taxon>
        <taxon>Dikarya</taxon>
        <taxon>Basidiomycota</taxon>
        <taxon>Agaricomycotina</taxon>
        <taxon>Agaricomycetes</taxon>
        <taxon>Agaricomycetidae</taxon>
        <taxon>Agaricales</taxon>
        <taxon>Pluteineae</taxon>
        <taxon>Pluteaceae</taxon>
        <taxon>Pluteus</taxon>
    </lineage>
</organism>
<gene>
    <name evidence="1" type="ORF">BDN72DRAFT_856481</name>
</gene>
<dbReference type="Proteomes" id="UP000308600">
    <property type="component" value="Unassembled WGS sequence"/>
</dbReference>
<accession>A0ACD3B1I7</accession>
<evidence type="ECO:0000313" key="1">
    <source>
        <dbReference type="EMBL" id="TFK71092.1"/>
    </source>
</evidence>
<sequence>MPTIFVKDFNEINWEKVVLEPDKHAICPACLERTNCGPSGIENMKKQHTLKGSCRKMIAKKEKIEQDAARKLKDGSLLPFFRTKPAKVPSTVNTAAPIHGDPVARVKRAVNTLGPAVAPPRFPFVDGIGLIERLKHLTRDLPDHIPEATDNDTLAMFSGIPPECDDLEVDSQDLWEVILNPFMKAVLGWGIETDMTQLIRRGKKGMGAVLEFVRYFVEKRGVDVELFEGKLANLVESAERLVITGSDNEAYRAQELLLDVEAIETTHPTPDEAALGVGSDSELEIVLHRTAKMGPTYSKCCAGYHLDFPEGKSPYSAYPSALHDVIFIPWSYKINGGIMTLHAGGCPDKSFLSGDQDSCSLCRQLPRNAVLQGIKDRLNDGVHENAQWEYHGVSGLRTLLQQKNEKIEFYRLRSLNHARALLAKATALSEYKRFIVAIASGKVESIDRVIRVGLSQNRGIRGILAMYEDAARGVYHPRGWTEEQDMRALLLFKLGGNRIAHINHRAHGDPSVTYLRSRSTIPPLIPSHGQPTTFQVSRNVRSVFKDVVETIHKHVDIVHAVLMFDELATEKRIRWDHGTNQLLGSCREHGSRVSLEFTDVEVVEELFKALDNGQVHYAAEATIAALGILTENHRIYPARAILVSGDCKRETGEEHASLVQTVLDGVEAEKPTTKIRIVSVASDGESRRGLAFSLLTFKYTLSPQSPLFALLAHLIFMNLRVGANDLTCDKDCKHIIKRFRNLLLPLLRSHLVSDGIPLDRIRVLFKPDDTQDVPTAFELLKDIWISPHTSDNDKPELETSTREALWVFGKFLYHLIFPYICVDFTLSEQLEHLSAAAHLALILYRSGRKAFLPTDLYVDVMLMIKNVYFCVAKAKVDNPTGSFWIVLLGTDRLEELFGILRTMVGNDANSDILQLVSRLGGTTEVANILAQYPHWDRGPQRLKIPAMTRDSQELPAGTDHIKPGSWRGDVRVYNVSPQTAWRRGRSLIEDECDFASPILSQLDNDPTVDILSPFGVLLPTSPPLADDVDESLDDVALAAQEPSDPQHDDNNSIVQGSSDLRHEENERRIIEIDNRIEVENALTEASAEDTGPTPSTDLVIPPTGASRAVQSPPFAQFLVVNGKELVKSRILSQYGKYRRSTTSTDRLRRVQEVERYVSTHSAAKSHRQPSGSPDDINLVMFDPIVSLLCCDGHAWLVVGQVNGLKIDGEPVDVLSHSLLSEPTVVVSYQALGLKSASLEDDPDGENDWRSCQLSAEHTYTVPGGLIQQINPSLSPPKPSTRTRYYLLDSRDLVALSASLFERLVVADLKRVPKIAAESDFPYREGSGKACFICDDNGVMEHLGKGDLVDCPLCSFNLDLAQGQRVLEHISAHILFDPRVDRATDPCGLCLLSAATCRYFLKKGRGAKAGLKIDTDRSHGCILIKCSFSYRVAAKSSPSSPSSNIPLACPLCPKAAPAVWRYNLERHLRTVHPSVDSKGDAYHKLYKLDPSEAEGMKNIWVRREKQVVKRVKKLDTTPLVVSEAHRTRINVSLNTSKSSNREVDSNNDNDEEGEESNVNGLKERVDETLNIDNHSSVLTDNINQTSASTSQDPTALQVNEVYSDSFRLIPTFAVTHSFA</sequence>
<proteinExistence type="predicted"/>
<protein>
    <submittedName>
        <fullName evidence="1">Uncharacterized protein</fullName>
    </submittedName>
</protein>
<evidence type="ECO:0000313" key="2">
    <source>
        <dbReference type="Proteomes" id="UP000308600"/>
    </source>
</evidence>
<keyword evidence="2" id="KW-1185">Reference proteome</keyword>
<dbReference type="EMBL" id="ML208303">
    <property type="protein sequence ID" value="TFK71092.1"/>
    <property type="molecule type" value="Genomic_DNA"/>
</dbReference>